<accession>A0A0B1SCI5</accession>
<protein>
    <recommendedName>
        <fullName evidence="4">Secreted protein</fullName>
    </recommendedName>
</protein>
<reference evidence="2 3" key="1">
    <citation type="submission" date="2014-03" db="EMBL/GenBank/DDBJ databases">
        <title>Draft genome of the hookworm Oesophagostomum dentatum.</title>
        <authorList>
            <person name="Mitreva M."/>
        </authorList>
    </citation>
    <scope>NUCLEOTIDE SEQUENCE [LARGE SCALE GENOMIC DNA]</scope>
    <source>
        <strain evidence="2 3">OD-Hann</strain>
    </source>
</reference>
<keyword evidence="1" id="KW-0732">Signal</keyword>
<keyword evidence="3" id="KW-1185">Reference proteome</keyword>
<evidence type="ECO:0000256" key="1">
    <source>
        <dbReference type="SAM" id="SignalP"/>
    </source>
</evidence>
<name>A0A0B1SCI5_OESDE</name>
<organism evidence="2 3">
    <name type="scientific">Oesophagostomum dentatum</name>
    <name type="common">Nodular worm</name>
    <dbReference type="NCBI Taxonomy" id="61180"/>
    <lineage>
        <taxon>Eukaryota</taxon>
        <taxon>Metazoa</taxon>
        <taxon>Ecdysozoa</taxon>
        <taxon>Nematoda</taxon>
        <taxon>Chromadorea</taxon>
        <taxon>Rhabditida</taxon>
        <taxon>Rhabditina</taxon>
        <taxon>Rhabditomorpha</taxon>
        <taxon>Strongyloidea</taxon>
        <taxon>Strongylidae</taxon>
        <taxon>Oesophagostomum</taxon>
    </lineage>
</organism>
<proteinExistence type="predicted"/>
<gene>
    <name evidence="2" type="ORF">OESDEN_17287</name>
</gene>
<dbReference type="AlphaFoldDB" id="A0A0B1SCI5"/>
<evidence type="ECO:0000313" key="2">
    <source>
        <dbReference type="EMBL" id="KHJ83018.1"/>
    </source>
</evidence>
<sequence length="90" mass="11029">LCFLILTFRSLLNPKLAFLATVLHPPTVKTKKIPTFLFYKQRVRRRKALATSHQAMNERLKRMFFFFRFRVVVMRSWRLCMIENIRRLRI</sequence>
<feature type="signal peptide" evidence="1">
    <location>
        <begin position="1"/>
        <end position="17"/>
    </location>
</feature>
<feature type="non-terminal residue" evidence="2">
    <location>
        <position position="1"/>
    </location>
</feature>
<evidence type="ECO:0008006" key="4">
    <source>
        <dbReference type="Google" id="ProtNLM"/>
    </source>
</evidence>
<dbReference type="EMBL" id="KN575741">
    <property type="protein sequence ID" value="KHJ83018.1"/>
    <property type="molecule type" value="Genomic_DNA"/>
</dbReference>
<dbReference type="Proteomes" id="UP000053660">
    <property type="component" value="Unassembled WGS sequence"/>
</dbReference>
<feature type="chain" id="PRO_5002082392" description="Secreted protein" evidence="1">
    <location>
        <begin position="18"/>
        <end position="90"/>
    </location>
</feature>
<evidence type="ECO:0000313" key="3">
    <source>
        <dbReference type="Proteomes" id="UP000053660"/>
    </source>
</evidence>